<dbReference type="PANTHER" id="PTHR42711:SF19">
    <property type="entry name" value="DOXORUBICIN RESISTANCE ATP-BINDING PROTEIN DRRA"/>
    <property type="match status" value="1"/>
</dbReference>
<dbReference type="InterPro" id="IPR003439">
    <property type="entry name" value="ABC_transporter-like_ATP-bd"/>
</dbReference>
<protein>
    <submittedName>
        <fullName evidence="10">ABC-2 type transport system ATP-binding protein</fullName>
    </submittedName>
</protein>
<dbReference type="InterPro" id="IPR027417">
    <property type="entry name" value="P-loop_NTPase"/>
</dbReference>
<evidence type="ECO:0000256" key="6">
    <source>
        <dbReference type="ARBA" id="ARBA00022967"/>
    </source>
</evidence>
<keyword evidence="8" id="KW-0046">Antibiotic resistance</keyword>
<dbReference type="Gene3D" id="3.40.50.300">
    <property type="entry name" value="P-loop containing nucleotide triphosphate hydrolases"/>
    <property type="match status" value="1"/>
</dbReference>
<evidence type="ECO:0000256" key="3">
    <source>
        <dbReference type="ARBA" id="ARBA00022475"/>
    </source>
</evidence>
<dbReference type="InterPro" id="IPR050763">
    <property type="entry name" value="ABC_transporter_ATP-binding"/>
</dbReference>
<evidence type="ECO:0000256" key="8">
    <source>
        <dbReference type="ARBA" id="ARBA00023251"/>
    </source>
</evidence>
<dbReference type="EMBL" id="JACBZR010000001">
    <property type="protein sequence ID" value="NYI79838.1"/>
    <property type="molecule type" value="Genomic_DNA"/>
</dbReference>
<organism evidence="10 11">
    <name type="scientific">Nocardioides panzhihuensis</name>
    <dbReference type="NCBI Taxonomy" id="860243"/>
    <lineage>
        <taxon>Bacteria</taxon>
        <taxon>Bacillati</taxon>
        <taxon>Actinomycetota</taxon>
        <taxon>Actinomycetes</taxon>
        <taxon>Propionibacteriales</taxon>
        <taxon>Nocardioidaceae</taxon>
        <taxon>Nocardioides</taxon>
    </lineage>
</organism>
<dbReference type="InterPro" id="IPR003593">
    <property type="entry name" value="AAA+_ATPase"/>
</dbReference>
<dbReference type="PANTHER" id="PTHR42711">
    <property type="entry name" value="ABC TRANSPORTER ATP-BINDING PROTEIN"/>
    <property type="match status" value="1"/>
</dbReference>
<evidence type="ECO:0000259" key="9">
    <source>
        <dbReference type="PROSITE" id="PS50893"/>
    </source>
</evidence>
<dbReference type="GO" id="GO:0005886">
    <property type="term" value="C:plasma membrane"/>
    <property type="evidence" value="ECO:0007669"/>
    <property type="project" value="UniProtKB-SubCell"/>
</dbReference>
<dbReference type="GO" id="GO:0046677">
    <property type="term" value="P:response to antibiotic"/>
    <property type="evidence" value="ECO:0007669"/>
    <property type="project" value="UniProtKB-KW"/>
</dbReference>
<dbReference type="AlphaFoldDB" id="A0A7Z0DQG9"/>
<evidence type="ECO:0000313" key="10">
    <source>
        <dbReference type="EMBL" id="NYI79838.1"/>
    </source>
</evidence>
<comment type="caution">
    <text evidence="10">The sequence shown here is derived from an EMBL/GenBank/DDBJ whole genome shotgun (WGS) entry which is preliminary data.</text>
</comment>
<comment type="subcellular location">
    <subcellularLocation>
        <location evidence="1">Cell membrane</location>
        <topology evidence="1">Peripheral membrane protein</topology>
    </subcellularLocation>
</comment>
<dbReference type="PROSITE" id="PS50893">
    <property type="entry name" value="ABC_TRANSPORTER_2"/>
    <property type="match status" value="1"/>
</dbReference>
<dbReference type="Pfam" id="PF00005">
    <property type="entry name" value="ABC_tran"/>
    <property type="match status" value="1"/>
</dbReference>
<dbReference type="FunFam" id="3.40.50.300:FF:000589">
    <property type="entry name" value="ABC transporter, ATP-binding subunit"/>
    <property type="match status" value="1"/>
</dbReference>
<reference evidence="10 11" key="1">
    <citation type="submission" date="2020-07" db="EMBL/GenBank/DDBJ databases">
        <title>Sequencing the genomes of 1000 actinobacteria strains.</title>
        <authorList>
            <person name="Klenk H.-P."/>
        </authorList>
    </citation>
    <scope>NUCLEOTIDE SEQUENCE [LARGE SCALE GENOMIC DNA]</scope>
    <source>
        <strain evidence="10 11">DSM 26487</strain>
    </source>
</reference>
<evidence type="ECO:0000256" key="4">
    <source>
        <dbReference type="ARBA" id="ARBA00022741"/>
    </source>
</evidence>
<keyword evidence="5 10" id="KW-0067">ATP-binding</keyword>
<dbReference type="GO" id="GO:0005524">
    <property type="term" value="F:ATP binding"/>
    <property type="evidence" value="ECO:0007669"/>
    <property type="project" value="UniProtKB-KW"/>
</dbReference>
<evidence type="ECO:0000256" key="1">
    <source>
        <dbReference type="ARBA" id="ARBA00004202"/>
    </source>
</evidence>
<dbReference type="GO" id="GO:0016887">
    <property type="term" value="F:ATP hydrolysis activity"/>
    <property type="evidence" value="ECO:0007669"/>
    <property type="project" value="InterPro"/>
</dbReference>
<keyword evidence="11" id="KW-1185">Reference proteome</keyword>
<dbReference type="SUPFAM" id="SSF52540">
    <property type="entry name" value="P-loop containing nucleoside triphosphate hydrolases"/>
    <property type="match status" value="1"/>
</dbReference>
<name>A0A7Z0DQG9_9ACTN</name>
<sequence length="246" mass="26674">MITDEPAIWTQGLRKSYPGRGAALDGIDLAVAPGTVHGLLGPNGAGKTTTVRILATLARLDSGQAWVAGRNVVHDRAGVRARIGIAGQYAAVDEVLSGRQNLEMFARLYRMRAKQARQRSGELLERFGLVEAADRPVRGYSGGMRRRLDLAVSLIRSPHVLFLDEPTTGLDPRSRLEVWDAVRELAESGTTVLLTTQYLEEADRLCSRITMVDRGRVVAEGSPAELKSSVGGRDLDEAFLLLTEGA</sequence>
<evidence type="ECO:0000313" key="11">
    <source>
        <dbReference type="Proteomes" id="UP000564496"/>
    </source>
</evidence>
<dbReference type="Proteomes" id="UP000564496">
    <property type="component" value="Unassembled WGS sequence"/>
</dbReference>
<keyword evidence="2" id="KW-0813">Transport</keyword>
<dbReference type="SMART" id="SM00382">
    <property type="entry name" value="AAA"/>
    <property type="match status" value="1"/>
</dbReference>
<keyword evidence="3" id="KW-1003">Cell membrane</keyword>
<proteinExistence type="predicted"/>
<keyword evidence="4" id="KW-0547">Nucleotide-binding</keyword>
<evidence type="ECO:0000256" key="7">
    <source>
        <dbReference type="ARBA" id="ARBA00023136"/>
    </source>
</evidence>
<keyword evidence="7" id="KW-0472">Membrane</keyword>
<accession>A0A7Z0DQG9</accession>
<evidence type="ECO:0000256" key="2">
    <source>
        <dbReference type="ARBA" id="ARBA00022448"/>
    </source>
</evidence>
<keyword evidence="6" id="KW-1278">Translocase</keyword>
<dbReference type="PROSITE" id="PS00211">
    <property type="entry name" value="ABC_TRANSPORTER_1"/>
    <property type="match status" value="1"/>
</dbReference>
<evidence type="ECO:0000256" key="5">
    <source>
        <dbReference type="ARBA" id="ARBA00022840"/>
    </source>
</evidence>
<feature type="domain" description="ABC transporter" evidence="9">
    <location>
        <begin position="8"/>
        <end position="239"/>
    </location>
</feature>
<gene>
    <name evidence="10" type="ORF">BJ988_004486</name>
</gene>
<dbReference type="InterPro" id="IPR017871">
    <property type="entry name" value="ABC_transporter-like_CS"/>
</dbReference>
<dbReference type="RefSeq" id="WP_179660095.1">
    <property type="nucleotide sequence ID" value="NZ_JACBZR010000001.1"/>
</dbReference>